<dbReference type="InterPro" id="IPR025484">
    <property type="entry name" value="DUF4376"/>
</dbReference>
<comment type="caution">
    <text evidence="2">The sequence shown here is derived from an EMBL/GenBank/DDBJ whole genome shotgun (WGS) entry which is preliminary data.</text>
</comment>
<protein>
    <submittedName>
        <fullName evidence="2">DUF4376 domain-containing protein</fullName>
    </submittedName>
</protein>
<feature type="domain" description="DUF4376" evidence="1">
    <location>
        <begin position="72"/>
        <end position="169"/>
    </location>
</feature>
<evidence type="ECO:0000259" key="1">
    <source>
        <dbReference type="Pfam" id="PF14301"/>
    </source>
</evidence>
<gene>
    <name evidence="2" type="ORF">ACFSNC_20940</name>
</gene>
<organism evidence="2 3">
    <name type="scientific">Ancylobacter oerskovii</name>
    <dbReference type="NCBI Taxonomy" id="459519"/>
    <lineage>
        <taxon>Bacteria</taxon>
        <taxon>Pseudomonadati</taxon>
        <taxon>Pseudomonadota</taxon>
        <taxon>Alphaproteobacteria</taxon>
        <taxon>Hyphomicrobiales</taxon>
        <taxon>Xanthobacteraceae</taxon>
        <taxon>Ancylobacter</taxon>
    </lineage>
</organism>
<name>A0ABW4Z3A5_9HYPH</name>
<sequence>MSDIRIYYSAETGGFYRSDIHKVMPGDVALVTQAEHEALIAGQADGRMVRADGNGRPILVQPLPPDIDLATYAAAKRWAIETAGIVVNGASIATDRESQGLITGAFVYVQANPSATVQFKAADGFVTLDAAAVTTIANAVAAHVQACFAAERDVLAGIVAGTVTDPADIDAWAWPGA</sequence>
<evidence type="ECO:0000313" key="2">
    <source>
        <dbReference type="EMBL" id="MFD2142881.1"/>
    </source>
</evidence>
<accession>A0ABW4Z3A5</accession>
<proteinExistence type="predicted"/>
<dbReference type="Proteomes" id="UP001597299">
    <property type="component" value="Unassembled WGS sequence"/>
</dbReference>
<keyword evidence="3" id="KW-1185">Reference proteome</keyword>
<dbReference type="Pfam" id="PF14301">
    <property type="entry name" value="DUF4376"/>
    <property type="match status" value="1"/>
</dbReference>
<dbReference type="RefSeq" id="WP_246549466.1">
    <property type="nucleotide sequence ID" value="NZ_JAHBGB010000044.1"/>
</dbReference>
<reference evidence="3" key="1">
    <citation type="journal article" date="2019" name="Int. J. Syst. Evol. Microbiol.">
        <title>The Global Catalogue of Microorganisms (GCM) 10K type strain sequencing project: providing services to taxonomists for standard genome sequencing and annotation.</title>
        <authorList>
            <consortium name="The Broad Institute Genomics Platform"/>
            <consortium name="The Broad Institute Genome Sequencing Center for Infectious Disease"/>
            <person name="Wu L."/>
            <person name="Ma J."/>
        </authorList>
    </citation>
    <scope>NUCLEOTIDE SEQUENCE [LARGE SCALE GENOMIC DNA]</scope>
    <source>
        <strain evidence="3">CCM 7435</strain>
    </source>
</reference>
<dbReference type="EMBL" id="JBHUHD010000001">
    <property type="protein sequence ID" value="MFD2142881.1"/>
    <property type="molecule type" value="Genomic_DNA"/>
</dbReference>
<evidence type="ECO:0000313" key="3">
    <source>
        <dbReference type="Proteomes" id="UP001597299"/>
    </source>
</evidence>